<feature type="binding site" evidence="1">
    <location>
        <position position="126"/>
    </location>
    <ligand>
        <name>Zn(2+)</name>
        <dbReference type="ChEBI" id="CHEBI:29105"/>
    </ligand>
</feature>
<protein>
    <recommendedName>
        <fullName evidence="2">ClpX-type ZB domain-containing protein</fullName>
    </recommendedName>
</protein>
<accession>A0A329LKZ1</accession>
<keyword evidence="1" id="KW-0143">Chaperone</keyword>
<dbReference type="OrthoDB" id="2080806at2"/>
<dbReference type="Proteomes" id="UP000250369">
    <property type="component" value="Unassembled WGS sequence"/>
</dbReference>
<sequence length="144" mass="15797">MTDDFRKKTFRGAKIEDMIVDIDVMAKACEESIKTTDDPLRQRFFEGMSIAYTTVGLKLKGAFDYIDQKLFDEIYNQAAKTDYKQALLDYDEQGAKQAGGCSFCGKSAGEVKQLVPGPGVAICGECLDFAKTVLEAGAGQNDRP</sequence>
<name>A0A329LKZ1_9BACL</name>
<keyword evidence="1" id="KW-0479">Metal-binding</keyword>
<dbReference type="Pfam" id="PF06689">
    <property type="entry name" value="zf-C4_ClpX"/>
    <property type="match status" value="1"/>
</dbReference>
<evidence type="ECO:0000313" key="4">
    <source>
        <dbReference type="Proteomes" id="UP000250369"/>
    </source>
</evidence>
<reference evidence="3 4" key="1">
    <citation type="journal article" date="2009" name="Int. J. Syst. Evol. Microbiol.">
        <title>Paenibacillus contaminans sp. nov., isolated from a contaminated laboratory plate.</title>
        <authorList>
            <person name="Chou J.H."/>
            <person name="Lee J.H."/>
            <person name="Lin M.C."/>
            <person name="Chang P.S."/>
            <person name="Arun A.B."/>
            <person name="Young C.C."/>
            <person name="Chen W.M."/>
        </authorList>
    </citation>
    <scope>NUCLEOTIDE SEQUENCE [LARGE SCALE GENOMIC DNA]</scope>
    <source>
        <strain evidence="3 4">CKOBP-6</strain>
    </source>
</reference>
<keyword evidence="4" id="KW-1185">Reference proteome</keyword>
<dbReference type="EMBL" id="QMFB01000057">
    <property type="protein sequence ID" value="RAV08634.1"/>
    <property type="molecule type" value="Genomic_DNA"/>
</dbReference>
<dbReference type="RefSeq" id="WP_113036775.1">
    <property type="nucleotide sequence ID" value="NZ_QMFB01000057.1"/>
</dbReference>
<comment type="similarity">
    <text evidence="1">Belongs to the ClpX chaperone family.</text>
</comment>
<feature type="binding site" evidence="1">
    <location>
        <position position="101"/>
    </location>
    <ligand>
        <name>Zn(2+)</name>
        <dbReference type="ChEBI" id="CHEBI:29105"/>
    </ligand>
</feature>
<dbReference type="PROSITE" id="PS51902">
    <property type="entry name" value="CLPX_ZB"/>
    <property type="match status" value="1"/>
</dbReference>
<gene>
    <name evidence="3" type="ORF">DQG23_40700</name>
</gene>
<comment type="caution">
    <text evidence="3">The sequence shown here is derived from an EMBL/GenBank/DDBJ whole genome shotgun (WGS) entry which is preliminary data.</text>
</comment>
<keyword evidence="1" id="KW-0862">Zinc</keyword>
<feature type="binding site" evidence="1">
    <location>
        <position position="123"/>
    </location>
    <ligand>
        <name>Zn(2+)</name>
        <dbReference type="ChEBI" id="CHEBI:29105"/>
    </ligand>
</feature>
<feature type="domain" description="ClpX-type ZB" evidence="2">
    <location>
        <begin position="88"/>
        <end position="142"/>
    </location>
</feature>
<proteinExistence type="inferred from homology"/>
<feature type="binding site" evidence="1">
    <location>
        <position position="104"/>
    </location>
    <ligand>
        <name>Zn(2+)</name>
        <dbReference type="ChEBI" id="CHEBI:29105"/>
    </ligand>
</feature>
<dbReference type="SUPFAM" id="SSF57716">
    <property type="entry name" value="Glucocorticoid receptor-like (DNA-binding domain)"/>
    <property type="match status" value="1"/>
</dbReference>
<dbReference type="InterPro" id="IPR010603">
    <property type="entry name" value="Znf_CppX_C4"/>
</dbReference>
<organism evidence="3 4">
    <name type="scientific">Paenibacillus contaminans</name>
    <dbReference type="NCBI Taxonomy" id="450362"/>
    <lineage>
        <taxon>Bacteria</taxon>
        <taxon>Bacillati</taxon>
        <taxon>Bacillota</taxon>
        <taxon>Bacilli</taxon>
        <taxon>Bacillales</taxon>
        <taxon>Paenibacillaceae</taxon>
        <taxon>Paenibacillus</taxon>
    </lineage>
</organism>
<evidence type="ECO:0000313" key="3">
    <source>
        <dbReference type="EMBL" id="RAV08634.1"/>
    </source>
</evidence>
<evidence type="ECO:0000259" key="2">
    <source>
        <dbReference type="PROSITE" id="PS51902"/>
    </source>
</evidence>
<dbReference type="GO" id="GO:0008270">
    <property type="term" value="F:zinc ion binding"/>
    <property type="evidence" value="ECO:0007669"/>
    <property type="project" value="UniProtKB-UniRule"/>
</dbReference>
<dbReference type="GO" id="GO:0006457">
    <property type="term" value="P:protein folding"/>
    <property type="evidence" value="ECO:0007669"/>
    <property type="project" value="UniProtKB-UniRule"/>
</dbReference>
<dbReference type="SMART" id="SM00994">
    <property type="entry name" value="zf-C4_ClpX"/>
    <property type="match status" value="1"/>
</dbReference>
<dbReference type="GO" id="GO:0051082">
    <property type="term" value="F:unfolded protein binding"/>
    <property type="evidence" value="ECO:0007669"/>
    <property type="project" value="UniProtKB-UniRule"/>
</dbReference>
<dbReference type="AlphaFoldDB" id="A0A329LKZ1"/>
<dbReference type="GO" id="GO:0046983">
    <property type="term" value="F:protein dimerization activity"/>
    <property type="evidence" value="ECO:0007669"/>
    <property type="project" value="UniProtKB-UniRule"/>
</dbReference>
<dbReference type="InterPro" id="IPR059188">
    <property type="entry name" value="Znf_CLPX-like"/>
</dbReference>
<dbReference type="Gene3D" id="6.20.220.10">
    <property type="entry name" value="ClpX chaperone, C4-type zinc finger domain"/>
    <property type="match status" value="1"/>
</dbReference>
<evidence type="ECO:0000256" key="1">
    <source>
        <dbReference type="PROSITE-ProRule" id="PRU01250"/>
    </source>
</evidence>
<dbReference type="InterPro" id="IPR038366">
    <property type="entry name" value="Znf_CppX_C4_sf"/>
</dbReference>